<dbReference type="Pfam" id="PF01266">
    <property type="entry name" value="DAO"/>
    <property type="match status" value="1"/>
</dbReference>
<dbReference type="PANTHER" id="PTHR13847">
    <property type="entry name" value="SARCOSINE DEHYDROGENASE-RELATED"/>
    <property type="match status" value="1"/>
</dbReference>
<proteinExistence type="predicted"/>
<protein>
    <submittedName>
        <fullName evidence="3">FAD-binding oxidoreductase</fullName>
    </submittedName>
</protein>
<accession>A0A4P7Y9C9</accession>
<feature type="domain" description="FAD dependent oxidoreductase" evidence="2">
    <location>
        <begin position="11"/>
        <end position="355"/>
    </location>
</feature>
<dbReference type="GO" id="GO:0016491">
    <property type="term" value="F:oxidoreductase activity"/>
    <property type="evidence" value="ECO:0007669"/>
    <property type="project" value="UniProtKB-KW"/>
</dbReference>
<gene>
    <name evidence="3" type="ORF">E4167_25780</name>
</gene>
<evidence type="ECO:0000313" key="4">
    <source>
        <dbReference type="Proteomes" id="UP000298274"/>
    </source>
</evidence>
<dbReference type="Gene3D" id="3.30.9.10">
    <property type="entry name" value="D-Amino Acid Oxidase, subunit A, domain 2"/>
    <property type="match status" value="1"/>
</dbReference>
<dbReference type="InterPro" id="IPR036188">
    <property type="entry name" value="FAD/NAD-bd_sf"/>
</dbReference>
<organism evidence="3 4">
    <name type="scientific">Pseudomonas veronii</name>
    <dbReference type="NCBI Taxonomy" id="76761"/>
    <lineage>
        <taxon>Bacteria</taxon>
        <taxon>Pseudomonadati</taxon>
        <taxon>Pseudomonadota</taxon>
        <taxon>Gammaproteobacteria</taxon>
        <taxon>Pseudomonadales</taxon>
        <taxon>Pseudomonadaceae</taxon>
        <taxon>Pseudomonas</taxon>
    </lineage>
</organism>
<keyword evidence="1" id="KW-0560">Oxidoreductase</keyword>
<dbReference type="Gene3D" id="3.50.50.60">
    <property type="entry name" value="FAD/NAD(P)-binding domain"/>
    <property type="match status" value="1"/>
</dbReference>
<dbReference type="AlphaFoldDB" id="A0A4P7Y9C9"/>
<dbReference type="InterPro" id="IPR006076">
    <property type="entry name" value="FAD-dep_OxRdtase"/>
</dbReference>
<dbReference type="SUPFAM" id="SSF51905">
    <property type="entry name" value="FAD/NAD(P)-binding domain"/>
    <property type="match status" value="1"/>
</dbReference>
<dbReference type="Proteomes" id="UP000298274">
    <property type="component" value="Chromosome"/>
</dbReference>
<evidence type="ECO:0000256" key="1">
    <source>
        <dbReference type="ARBA" id="ARBA00023002"/>
    </source>
</evidence>
<dbReference type="GO" id="GO:0005737">
    <property type="term" value="C:cytoplasm"/>
    <property type="evidence" value="ECO:0007669"/>
    <property type="project" value="TreeGrafter"/>
</dbReference>
<name>A0A4P7Y9C9_PSEVE</name>
<evidence type="ECO:0000259" key="2">
    <source>
        <dbReference type="Pfam" id="PF01266"/>
    </source>
</evidence>
<sequence length="377" mass="40316">MVGMSMAQHFDLVIVGGGIIGAWALHHATQRYPHWQILLIDRYRIGDGATAHSAGVLLATGRSPRERRLAGESAELYRALRDRLGIRTTQAPVYWLAERSFSADIEQALVDAPVQPADLCVADLGSRLGAPLNVGANESLLRGGTAESYEPPLVARLLIGHSLASAHVRCVEGVGVQQIDALGSGTRITLADGATLRARRTLVATGPWVSEPPFDALAARHGLRVKKVVALHIDGVPPGNAAALFLPQSDAYLMPLAARNQWLFSFRCDEWDVAPRKHALEINRHDVQVATRTLAHYLPELVARCRGGRVFCDSYSPGGESQVSFDAGQNLVFAGAGSGAGFRLAPGIAREAVDLLVAQWPDAPATAKPTLSTVSMD</sequence>
<reference evidence="4" key="1">
    <citation type="submission" date="2019-04" db="EMBL/GenBank/DDBJ databases">
        <title>Complete genome sequence of Pseudomonas veronii strain PVy, a versatile degrader capable of using multiple contaminants as sole carbon sources.</title>
        <authorList>
            <person name="Lopez-Echartea E."/>
            <person name="Ridl J."/>
            <person name="Pajer P."/>
            <person name="Strejcek M."/>
            <person name="Suman J."/>
            <person name="Uhlik O."/>
        </authorList>
    </citation>
    <scope>NUCLEOTIDE SEQUENCE [LARGE SCALE GENOMIC DNA]</scope>
    <source>
        <strain evidence="4">Pvy</strain>
    </source>
</reference>
<dbReference type="PANTHER" id="PTHR13847:SF287">
    <property type="entry name" value="FAD-DEPENDENT OXIDOREDUCTASE DOMAIN-CONTAINING PROTEIN 1"/>
    <property type="match status" value="1"/>
</dbReference>
<evidence type="ECO:0000313" key="3">
    <source>
        <dbReference type="EMBL" id="QCG67651.1"/>
    </source>
</evidence>
<dbReference type="EMBL" id="CP039631">
    <property type="protein sequence ID" value="QCG67651.1"/>
    <property type="molecule type" value="Genomic_DNA"/>
</dbReference>